<evidence type="ECO:0000256" key="7">
    <source>
        <dbReference type="SAM" id="Phobius"/>
    </source>
</evidence>
<keyword evidence="7" id="KW-0472">Membrane</keyword>
<dbReference type="GO" id="GO:0006352">
    <property type="term" value="P:DNA-templated transcription initiation"/>
    <property type="evidence" value="ECO:0007669"/>
    <property type="project" value="InterPro"/>
</dbReference>
<keyword evidence="10" id="KW-1185">Reference proteome</keyword>
<dbReference type="Pfam" id="PF08281">
    <property type="entry name" value="Sigma70_r4_2"/>
    <property type="match status" value="1"/>
</dbReference>
<dbReference type="GO" id="GO:0016987">
    <property type="term" value="F:sigma factor activity"/>
    <property type="evidence" value="ECO:0007669"/>
    <property type="project" value="UniProtKB-KW"/>
</dbReference>
<evidence type="ECO:0000256" key="3">
    <source>
        <dbReference type="ARBA" id="ARBA00023082"/>
    </source>
</evidence>
<feature type="domain" description="RNA polymerase sigma factor 70 region 4 type 2" evidence="8">
    <location>
        <begin position="102"/>
        <end position="154"/>
    </location>
</feature>
<evidence type="ECO:0000256" key="6">
    <source>
        <dbReference type="SAM" id="MobiDB-lite"/>
    </source>
</evidence>
<evidence type="ECO:0000313" key="10">
    <source>
        <dbReference type="Proteomes" id="UP000323242"/>
    </source>
</evidence>
<dbReference type="EMBL" id="VSZQ01000039">
    <property type="protein sequence ID" value="TYR64787.1"/>
    <property type="molecule type" value="Genomic_DNA"/>
</dbReference>
<keyword evidence="2" id="KW-0805">Transcription regulation</keyword>
<name>A0A5D4JGW5_9ACTN</name>
<feature type="transmembrane region" description="Helical" evidence="7">
    <location>
        <begin position="197"/>
        <end position="222"/>
    </location>
</feature>
<comment type="caution">
    <text evidence="9">The sequence shown here is derived from an EMBL/GenBank/DDBJ whole genome shotgun (WGS) entry which is preliminary data.</text>
</comment>
<proteinExistence type="inferred from homology"/>
<dbReference type="InterPro" id="IPR039425">
    <property type="entry name" value="RNA_pol_sigma-70-like"/>
</dbReference>
<dbReference type="SUPFAM" id="SSF88659">
    <property type="entry name" value="Sigma3 and sigma4 domains of RNA polymerase sigma factors"/>
    <property type="match status" value="1"/>
</dbReference>
<dbReference type="Proteomes" id="UP000323242">
    <property type="component" value="Unassembled WGS sequence"/>
</dbReference>
<organism evidence="9 10">
    <name type="scientific">Streptomyces parvus</name>
    <dbReference type="NCBI Taxonomy" id="66428"/>
    <lineage>
        <taxon>Bacteria</taxon>
        <taxon>Bacillati</taxon>
        <taxon>Actinomycetota</taxon>
        <taxon>Actinomycetes</taxon>
        <taxon>Kitasatosporales</taxon>
        <taxon>Streptomycetaceae</taxon>
        <taxon>Streptomyces</taxon>
    </lineage>
</organism>
<evidence type="ECO:0000259" key="8">
    <source>
        <dbReference type="Pfam" id="PF08281"/>
    </source>
</evidence>
<dbReference type="Gene3D" id="1.10.10.10">
    <property type="entry name" value="Winged helix-like DNA-binding domain superfamily/Winged helix DNA-binding domain"/>
    <property type="match status" value="1"/>
</dbReference>
<comment type="similarity">
    <text evidence="1">Belongs to the sigma-70 factor family. ECF subfamily.</text>
</comment>
<feature type="transmembrane region" description="Helical" evidence="7">
    <location>
        <begin position="156"/>
        <end position="177"/>
    </location>
</feature>
<evidence type="ECO:0000256" key="5">
    <source>
        <dbReference type="ARBA" id="ARBA00023163"/>
    </source>
</evidence>
<protein>
    <recommendedName>
        <fullName evidence="8">RNA polymerase sigma factor 70 region 4 type 2 domain-containing protein</fullName>
    </recommendedName>
</protein>
<evidence type="ECO:0000256" key="1">
    <source>
        <dbReference type="ARBA" id="ARBA00010641"/>
    </source>
</evidence>
<accession>A0A5D4JGW5</accession>
<dbReference type="PANTHER" id="PTHR43133:SF8">
    <property type="entry name" value="RNA POLYMERASE SIGMA FACTOR HI_1459-RELATED"/>
    <property type="match status" value="1"/>
</dbReference>
<evidence type="ECO:0000313" key="9">
    <source>
        <dbReference type="EMBL" id="TYR64787.1"/>
    </source>
</evidence>
<dbReference type="AlphaFoldDB" id="A0A5D4JGW5"/>
<dbReference type="GO" id="GO:0003677">
    <property type="term" value="F:DNA binding"/>
    <property type="evidence" value="ECO:0007669"/>
    <property type="project" value="UniProtKB-KW"/>
</dbReference>
<evidence type="ECO:0000256" key="4">
    <source>
        <dbReference type="ARBA" id="ARBA00023125"/>
    </source>
</evidence>
<keyword evidence="3" id="KW-0731">Sigma factor</keyword>
<sequence>MFEQHRTAMARTAARLLRDANVPTSVVEADDIVSSAFAKALRNPCEVRQPVPYVYALIRTEVKHLVTRRNEHICLDQKRAADPVASPAPYVADFSTLVDNRDAVHRAVRVLPAPQQSAVWATHGLGYTREETAVLMGKHPGTVARHTTRGMATLRACFAAVFAAMVSTVGLVVGGRLQDVGPVGHPRTDPAPPSDQWWALPLMMALGAVSIAVCASIVFRVLARRVKAPPPHVEELPPNVVVLCANCHRLLDTDGIGVEQQGTLLSRAHHTTEEALEAADSACQLCGNEPISRLLLEVAHLRLETLHIVPISRGGSAPPSRVPVHGGHVVRRTVREDRWNSGSVGSASRKRPVVHRYGGSTPAEQSTEPAVGAALVADEGVRS</sequence>
<feature type="region of interest" description="Disordered" evidence="6">
    <location>
        <begin position="339"/>
        <end position="370"/>
    </location>
</feature>
<keyword evidence="7" id="KW-0812">Transmembrane</keyword>
<dbReference type="InterPro" id="IPR036388">
    <property type="entry name" value="WH-like_DNA-bd_sf"/>
</dbReference>
<evidence type="ECO:0000256" key="2">
    <source>
        <dbReference type="ARBA" id="ARBA00023015"/>
    </source>
</evidence>
<keyword evidence="5" id="KW-0804">Transcription</keyword>
<keyword evidence="4" id="KW-0238">DNA-binding</keyword>
<keyword evidence="7" id="KW-1133">Transmembrane helix</keyword>
<dbReference type="PANTHER" id="PTHR43133">
    <property type="entry name" value="RNA POLYMERASE ECF-TYPE SIGMA FACTO"/>
    <property type="match status" value="1"/>
</dbReference>
<gene>
    <name evidence="9" type="ORF">FY004_09810</name>
</gene>
<reference evidence="9 10" key="1">
    <citation type="submission" date="2019-08" db="EMBL/GenBank/DDBJ databases">
        <title>Draft genome for granaticin producer strain Streptomyces parvus C05.</title>
        <authorList>
            <person name="Gonzalez-Pimentel J.L."/>
        </authorList>
    </citation>
    <scope>NUCLEOTIDE SEQUENCE [LARGE SCALE GENOMIC DNA]</scope>
    <source>
        <strain evidence="9 10">C05</strain>
    </source>
</reference>
<dbReference type="InterPro" id="IPR013249">
    <property type="entry name" value="RNA_pol_sigma70_r4_t2"/>
</dbReference>
<dbReference type="InterPro" id="IPR013324">
    <property type="entry name" value="RNA_pol_sigma_r3/r4-like"/>
</dbReference>